<dbReference type="GO" id="GO:0003677">
    <property type="term" value="F:DNA binding"/>
    <property type="evidence" value="ECO:0007669"/>
    <property type="project" value="InterPro"/>
</dbReference>
<feature type="domain" description="DNA polymerase III delta subunit-like C-terminal" evidence="10">
    <location>
        <begin position="215"/>
        <end position="325"/>
    </location>
</feature>
<evidence type="ECO:0000256" key="1">
    <source>
        <dbReference type="ARBA" id="ARBA00012417"/>
    </source>
</evidence>
<evidence type="ECO:0000256" key="4">
    <source>
        <dbReference type="ARBA" id="ARBA00022695"/>
    </source>
</evidence>
<dbReference type="Pfam" id="PF06144">
    <property type="entry name" value="DNA_pol3_delta"/>
    <property type="match status" value="1"/>
</dbReference>
<comment type="caution">
    <text evidence="11">The sequence shown here is derived from an EMBL/GenBank/DDBJ whole genome shotgun (WGS) entry which is preliminary data.</text>
</comment>
<dbReference type="Gene3D" id="1.10.8.60">
    <property type="match status" value="1"/>
</dbReference>
<evidence type="ECO:0000256" key="8">
    <source>
        <dbReference type="ARBA" id="ARBA00049244"/>
    </source>
</evidence>
<evidence type="ECO:0000256" key="7">
    <source>
        <dbReference type="ARBA" id="ARBA00034754"/>
    </source>
</evidence>
<proteinExistence type="inferred from homology"/>
<keyword evidence="5" id="KW-0235">DNA replication</keyword>
<evidence type="ECO:0000313" key="11">
    <source>
        <dbReference type="EMBL" id="GCC49792.1"/>
    </source>
</evidence>
<evidence type="ECO:0000256" key="2">
    <source>
        <dbReference type="ARBA" id="ARBA00017703"/>
    </source>
</evidence>
<dbReference type="InterPro" id="IPR005790">
    <property type="entry name" value="DNA_polIII_delta"/>
</dbReference>
<dbReference type="Pfam" id="PF21694">
    <property type="entry name" value="DNA_pol3_delta_C"/>
    <property type="match status" value="1"/>
</dbReference>
<dbReference type="GO" id="GO:0006261">
    <property type="term" value="P:DNA-templated DNA replication"/>
    <property type="evidence" value="ECO:0007669"/>
    <property type="project" value="TreeGrafter"/>
</dbReference>
<comment type="similarity">
    <text evidence="7">Belongs to the DNA polymerase HolA subunit family.</text>
</comment>
<evidence type="ECO:0000259" key="9">
    <source>
        <dbReference type="Pfam" id="PF06144"/>
    </source>
</evidence>
<feature type="domain" description="DNA polymerase III delta N-terminal" evidence="9">
    <location>
        <begin position="21"/>
        <end position="140"/>
    </location>
</feature>
<dbReference type="RefSeq" id="WP_127120464.1">
    <property type="nucleotide sequence ID" value="NZ_BHXQ01000001.1"/>
</dbReference>
<sequence>MDAQVSKILSDLKARKYAPVYFLQGEESYFIDLISDYIEKNVLAESEKGFNQVVVYGKDVNMATILTHARRFPMMAERQVVIVKEAQDIQDINNETGGKLLLNYLQNSVPSTVLVFAHKNKSLDKRKELGKNIEKLALALTTKKLYDNQLPDFVNAYASQKGVAIDDRAVQVFCEYIGNDLNRLANEFDKLIIGGVPAGGITAEHVMMQVGISKEYNIFELQRAVVSRNTLQANRIVNYFEKNTKKNPVIPIVAFLFSFFSKLLAASQAGDKSDKGLVSVLKISPYAARDYSQALRIFPQDKIMNNISFLKEADLKLKGVDSGSADEGQILRELVYKLLS</sequence>
<keyword evidence="12" id="KW-1185">Reference proteome</keyword>
<keyword evidence="4" id="KW-0548">Nucleotidyltransferase</keyword>
<dbReference type="SUPFAM" id="SSF48019">
    <property type="entry name" value="post-AAA+ oligomerization domain-like"/>
    <property type="match status" value="1"/>
</dbReference>
<dbReference type="InterPro" id="IPR010372">
    <property type="entry name" value="DNA_pol3_delta_N"/>
</dbReference>
<dbReference type="Gene3D" id="1.20.272.10">
    <property type="match status" value="1"/>
</dbReference>
<dbReference type="PANTHER" id="PTHR34388:SF1">
    <property type="entry name" value="DNA POLYMERASE III SUBUNIT DELTA"/>
    <property type="match status" value="1"/>
</dbReference>
<evidence type="ECO:0000259" key="10">
    <source>
        <dbReference type="Pfam" id="PF21694"/>
    </source>
</evidence>
<dbReference type="GO" id="GO:0009360">
    <property type="term" value="C:DNA polymerase III complex"/>
    <property type="evidence" value="ECO:0007669"/>
    <property type="project" value="InterPro"/>
</dbReference>
<dbReference type="InterPro" id="IPR048466">
    <property type="entry name" value="DNA_pol3_delta-like_C"/>
</dbReference>
<dbReference type="EC" id="2.7.7.7" evidence="1"/>
<dbReference type="GO" id="GO:0003887">
    <property type="term" value="F:DNA-directed DNA polymerase activity"/>
    <property type="evidence" value="ECO:0007669"/>
    <property type="project" value="UniProtKB-KW"/>
</dbReference>
<evidence type="ECO:0000256" key="6">
    <source>
        <dbReference type="ARBA" id="ARBA00022932"/>
    </source>
</evidence>
<keyword evidence="3" id="KW-0808">Transferase</keyword>
<evidence type="ECO:0000313" key="12">
    <source>
        <dbReference type="Proteomes" id="UP000288227"/>
    </source>
</evidence>
<name>A0A401U4K1_9BACT</name>
<evidence type="ECO:0000256" key="3">
    <source>
        <dbReference type="ARBA" id="ARBA00022679"/>
    </source>
</evidence>
<dbReference type="EMBL" id="BHXQ01000001">
    <property type="protein sequence ID" value="GCC49792.1"/>
    <property type="molecule type" value="Genomic_DNA"/>
</dbReference>
<reference evidence="11 12" key="1">
    <citation type="submission" date="2018-11" db="EMBL/GenBank/DDBJ databases">
        <title>Chryseotalea sanarue gen. nov., sp., nov., a member of the family Cytophagaceae, isolated from a brackish lake in Hamamatsu Japan.</title>
        <authorList>
            <person name="Maejima Y."/>
            <person name="Iino T."/>
            <person name="Muraguchi Y."/>
            <person name="Fukuda K."/>
            <person name="Ohkuma M."/>
            <person name="Moriuchi R."/>
            <person name="Dohra H."/>
            <person name="Kimbara K."/>
            <person name="Shintani M."/>
        </authorList>
    </citation>
    <scope>NUCLEOTIDE SEQUENCE [LARGE SCALE GENOMIC DNA]</scope>
    <source>
        <strain evidence="11 12">Ys</strain>
    </source>
</reference>
<dbReference type="PANTHER" id="PTHR34388">
    <property type="entry name" value="DNA POLYMERASE III SUBUNIT DELTA"/>
    <property type="match status" value="1"/>
</dbReference>
<gene>
    <name evidence="11" type="ORF">SanaruYs_00050</name>
</gene>
<protein>
    <recommendedName>
        <fullName evidence="2">DNA polymerase III subunit delta</fullName>
        <ecNumber evidence="1">2.7.7.7</ecNumber>
    </recommendedName>
</protein>
<comment type="catalytic activity">
    <reaction evidence="8">
        <text>DNA(n) + a 2'-deoxyribonucleoside 5'-triphosphate = DNA(n+1) + diphosphate</text>
        <dbReference type="Rhea" id="RHEA:22508"/>
        <dbReference type="Rhea" id="RHEA-COMP:17339"/>
        <dbReference type="Rhea" id="RHEA-COMP:17340"/>
        <dbReference type="ChEBI" id="CHEBI:33019"/>
        <dbReference type="ChEBI" id="CHEBI:61560"/>
        <dbReference type="ChEBI" id="CHEBI:173112"/>
        <dbReference type="EC" id="2.7.7.7"/>
    </reaction>
</comment>
<dbReference type="AlphaFoldDB" id="A0A401U4K1"/>
<evidence type="ECO:0000256" key="5">
    <source>
        <dbReference type="ARBA" id="ARBA00022705"/>
    </source>
</evidence>
<dbReference type="SUPFAM" id="SSF52540">
    <property type="entry name" value="P-loop containing nucleoside triphosphate hydrolases"/>
    <property type="match status" value="1"/>
</dbReference>
<dbReference type="InterPro" id="IPR027417">
    <property type="entry name" value="P-loop_NTPase"/>
</dbReference>
<dbReference type="NCBIfam" id="TIGR01128">
    <property type="entry name" value="holA"/>
    <property type="match status" value="1"/>
</dbReference>
<keyword evidence="6" id="KW-0239">DNA-directed DNA polymerase</keyword>
<dbReference type="Proteomes" id="UP000288227">
    <property type="component" value="Unassembled WGS sequence"/>
</dbReference>
<dbReference type="InterPro" id="IPR008921">
    <property type="entry name" value="DNA_pol3_clamp-load_cplx_C"/>
</dbReference>
<dbReference type="Gene3D" id="3.40.50.300">
    <property type="entry name" value="P-loop containing nucleotide triphosphate hydrolases"/>
    <property type="match status" value="1"/>
</dbReference>
<organism evidence="11 12">
    <name type="scientific">Chryseotalea sanaruensis</name>
    <dbReference type="NCBI Taxonomy" id="2482724"/>
    <lineage>
        <taxon>Bacteria</taxon>
        <taxon>Pseudomonadati</taxon>
        <taxon>Bacteroidota</taxon>
        <taxon>Cytophagia</taxon>
        <taxon>Cytophagales</taxon>
        <taxon>Chryseotaleaceae</taxon>
        <taxon>Chryseotalea</taxon>
    </lineage>
</organism>
<accession>A0A401U4K1</accession>
<dbReference type="OrthoDB" id="1172326at2"/>